<evidence type="ECO:0000313" key="2">
    <source>
        <dbReference type="Proteomes" id="UP001232001"/>
    </source>
</evidence>
<reference evidence="1 2" key="1">
    <citation type="submission" date="2023-04" db="EMBL/GenBank/DDBJ databases">
        <title>Tenacibaculum tangerinum sp. nov., isolated from sea tidal flat of South Korea.</title>
        <authorList>
            <person name="Lee S.H."/>
            <person name="Kim J.-J."/>
        </authorList>
    </citation>
    <scope>NUCLEOTIDE SEQUENCE [LARGE SCALE GENOMIC DNA]</scope>
    <source>
        <strain evidence="1 2">GRR-S3-23</strain>
    </source>
</reference>
<accession>A0ABY8KYN9</accession>
<sequence>MRRIILGTLIVVLSLVYSIDMSLAQSLTYEGDTTICLTAPTAPYHCVANEDGSGDTCSKTSSVGPACSNTAKRV</sequence>
<name>A0ABY8KYN9_9FLAO</name>
<protein>
    <submittedName>
        <fullName evidence="1">Uncharacterized protein</fullName>
    </submittedName>
</protein>
<evidence type="ECO:0000313" key="1">
    <source>
        <dbReference type="EMBL" id="WGH74121.1"/>
    </source>
</evidence>
<dbReference type="RefSeq" id="WP_279650002.1">
    <property type="nucleotide sequence ID" value="NZ_CP122539.1"/>
</dbReference>
<dbReference type="EMBL" id="CP122539">
    <property type="protein sequence ID" value="WGH74121.1"/>
    <property type="molecule type" value="Genomic_DNA"/>
</dbReference>
<organism evidence="1 2">
    <name type="scientific">Tenacibaculum tangerinum</name>
    <dbReference type="NCBI Taxonomy" id="3038772"/>
    <lineage>
        <taxon>Bacteria</taxon>
        <taxon>Pseudomonadati</taxon>
        <taxon>Bacteroidota</taxon>
        <taxon>Flavobacteriia</taxon>
        <taxon>Flavobacteriales</taxon>
        <taxon>Flavobacteriaceae</taxon>
        <taxon>Tenacibaculum</taxon>
    </lineage>
</organism>
<dbReference type="Proteomes" id="UP001232001">
    <property type="component" value="Chromosome"/>
</dbReference>
<gene>
    <name evidence="1" type="ORF">P8625_08295</name>
</gene>
<proteinExistence type="predicted"/>
<keyword evidence="2" id="KW-1185">Reference proteome</keyword>